<dbReference type="GO" id="GO:0033969">
    <property type="term" value="F:gamma-glutamyl-gamma-aminobutyrate hydrolase activity"/>
    <property type="evidence" value="ECO:0007669"/>
    <property type="project" value="TreeGrafter"/>
</dbReference>
<organism evidence="1 2">
    <name type="scientific">Aerophototrophica crusticola</name>
    <dbReference type="NCBI Taxonomy" id="1709002"/>
    <lineage>
        <taxon>Bacteria</taxon>
        <taxon>Pseudomonadati</taxon>
        <taxon>Pseudomonadota</taxon>
        <taxon>Alphaproteobacteria</taxon>
        <taxon>Rhodospirillales</taxon>
        <taxon>Rhodospirillaceae</taxon>
        <taxon>Aerophototrophica</taxon>
    </lineage>
</organism>
<dbReference type="Proteomes" id="UP000501891">
    <property type="component" value="Chromosome"/>
</dbReference>
<evidence type="ECO:0000313" key="2">
    <source>
        <dbReference type="Proteomes" id="UP000501891"/>
    </source>
</evidence>
<dbReference type="PROSITE" id="PS51273">
    <property type="entry name" value="GATASE_TYPE_1"/>
    <property type="match status" value="1"/>
</dbReference>
<dbReference type="PANTHER" id="PTHR43235">
    <property type="entry name" value="GLUTAMINE AMIDOTRANSFERASE PB2B2.05-RELATED"/>
    <property type="match status" value="1"/>
</dbReference>
<dbReference type="AlphaFoldDB" id="A0A858R370"/>
<accession>A0A858R370</accession>
<keyword evidence="1" id="KW-0378">Hydrolase</keyword>
<dbReference type="Pfam" id="PF07722">
    <property type="entry name" value="Peptidase_C26"/>
    <property type="match status" value="1"/>
</dbReference>
<protein>
    <submittedName>
        <fullName evidence="1">Gamma-glutamyl-gamma-aminobutyrate hydrolase family protein</fullName>
    </submittedName>
</protein>
<dbReference type="PANTHER" id="PTHR43235:SF1">
    <property type="entry name" value="GLUTAMINE AMIDOTRANSFERASE PB2B2.05-RELATED"/>
    <property type="match status" value="1"/>
</dbReference>
<dbReference type="GO" id="GO:0005829">
    <property type="term" value="C:cytosol"/>
    <property type="evidence" value="ECO:0007669"/>
    <property type="project" value="TreeGrafter"/>
</dbReference>
<dbReference type="InterPro" id="IPR044668">
    <property type="entry name" value="PuuD-like"/>
</dbReference>
<dbReference type="KEGG" id="acru:HHL28_00845"/>
<dbReference type="CDD" id="cd01745">
    <property type="entry name" value="GATase1_2"/>
    <property type="match status" value="1"/>
</dbReference>
<dbReference type="GO" id="GO:0006598">
    <property type="term" value="P:polyamine catabolic process"/>
    <property type="evidence" value="ECO:0007669"/>
    <property type="project" value="TreeGrafter"/>
</dbReference>
<proteinExistence type="predicted"/>
<dbReference type="EMBL" id="CP051775">
    <property type="protein sequence ID" value="QJE71849.1"/>
    <property type="molecule type" value="Genomic_DNA"/>
</dbReference>
<gene>
    <name evidence="1" type="ORF">HHL28_00845</name>
</gene>
<dbReference type="SUPFAM" id="SSF52317">
    <property type="entry name" value="Class I glutamine amidotransferase-like"/>
    <property type="match status" value="1"/>
</dbReference>
<evidence type="ECO:0000313" key="1">
    <source>
        <dbReference type="EMBL" id="QJE71849.1"/>
    </source>
</evidence>
<sequence length="251" mass="27383">MPRKSPLIGVTTSARGGRISWTMNRLALGRAGARSVRLTADDVPDFTALDGLVVGGGDDIEPTRYGAKVEPTVKIDPDRDELELAALDWAEKTGKPVLGICRGSQMINIHRGGTLYTDIHQIYVEAPRLRTVLPRKRVEITPNSRLAAILRHMDVMVNALHHQSVDKLGQGVQVSARDQWGIVQAVEVPERPFLMGVQWHPELLVLDAGQQRLFKALVQAASGGFRQGSCPLSLGREPAPDLIRGWRGSAG</sequence>
<reference evidence="1" key="1">
    <citation type="submission" date="2020-04" db="EMBL/GenBank/DDBJ databases">
        <title>A desert anoxygenic phototrophic bacterium fixes CO2 using RubisCO under aerobic conditions.</title>
        <authorList>
            <person name="Tang K."/>
        </authorList>
    </citation>
    <scope>NUCLEOTIDE SEQUENCE [LARGE SCALE GENOMIC DNA]</scope>
    <source>
        <strain evidence="1">MIMtkB3</strain>
    </source>
</reference>
<keyword evidence="2" id="KW-1185">Reference proteome</keyword>
<dbReference type="InterPro" id="IPR011697">
    <property type="entry name" value="Peptidase_C26"/>
</dbReference>
<dbReference type="InterPro" id="IPR029062">
    <property type="entry name" value="Class_I_gatase-like"/>
</dbReference>
<name>A0A858R370_9PROT</name>
<dbReference type="Gene3D" id="3.40.50.880">
    <property type="match status" value="1"/>
</dbReference>